<keyword evidence="1" id="KW-0732">Signal</keyword>
<feature type="chain" id="PRO_5034214013" description="Cyanovirin-N domain-containing protein" evidence="1">
    <location>
        <begin position="18"/>
        <end position="145"/>
    </location>
</feature>
<dbReference type="AlphaFoldDB" id="A0A8H4Q7I8"/>
<evidence type="ECO:0000313" key="2">
    <source>
        <dbReference type="EMBL" id="KAF4589235.1"/>
    </source>
</evidence>
<protein>
    <recommendedName>
        <fullName evidence="4">Cyanovirin-N domain-containing protein</fullName>
    </recommendedName>
</protein>
<comment type="caution">
    <text evidence="2">The sequence shown here is derived from an EMBL/GenBank/DDBJ whole genome shotgun (WGS) entry which is preliminary data.</text>
</comment>
<dbReference type="OrthoDB" id="4922176at2759"/>
<sequence length="145" mass="16420">MMNPILILLIFPVLVTSVSLIDPLEPPPFDPFKLRKGLLRCDFKKWMGLKGYRICLVGKKLCNVPPAINETHHSCSRVSCSWNIGIKLCNRNPDTSFTVSCHVPSFYATQIAINCRSRAREQNYYMGNVSIPGTDAYVLNLRQEC</sequence>
<accession>A0A8H4Q7I8</accession>
<evidence type="ECO:0008006" key="4">
    <source>
        <dbReference type="Google" id="ProtNLM"/>
    </source>
</evidence>
<dbReference type="EMBL" id="JAACLJ010000003">
    <property type="protein sequence ID" value="KAF4589235.1"/>
    <property type="molecule type" value="Genomic_DNA"/>
</dbReference>
<evidence type="ECO:0000313" key="3">
    <source>
        <dbReference type="Proteomes" id="UP000562929"/>
    </source>
</evidence>
<dbReference type="Proteomes" id="UP000562929">
    <property type="component" value="Unassembled WGS sequence"/>
</dbReference>
<reference evidence="2 3" key="1">
    <citation type="journal article" date="2020" name="G3 (Bethesda)">
        <title>Genetic Underpinnings of Host Manipulation by Ophiocordyceps as Revealed by Comparative Transcriptomics.</title>
        <authorList>
            <person name="Will I."/>
            <person name="Das B."/>
            <person name="Trinh T."/>
            <person name="Brachmann A."/>
            <person name="Ohm R.A."/>
            <person name="de Bekker C."/>
        </authorList>
    </citation>
    <scope>NUCLEOTIDE SEQUENCE [LARGE SCALE GENOMIC DNA]</scope>
    <source>
        <strain evidence="2 3">EC05</strain>
    </source>
</reference>
<organism evidence="2 3">
    <name type="scientific">Ophiocordyceps camponoti-floridani</name>
    <dbReference type="NCBI Taxonomy" id="2030778"/>
    <lineage>
        <taxon>Eukaryota</taxon>
        <taxon>Fungi</taxon>
        <taxon>Dikarya</taxon>
        <taxon>Ascomycota</taxon>
        <taxon>Pezizomycotina</taxon>
        <taxon>Sordariomycetes</taxon>
        <taxon>Hypocreomycetidae</taxon>
        <taxon>Hypocreales</taxon>
        <taxon>Ophiocordycipitaceae</taxon>
        <taxon>Ophiocordyceps</taxon>
    </lineage>
</organism>
<keyword evidence="3" id="KW-1185">Reference proteome</keyword>
<evidence type="ECO:0000256" key="1">
    <source>
        <dbReference type="SAM" id="SignalP"/>
    </source>
</evidence>
<proteinExistence type="predicted"/>
<gene>
    <name evidence="2" type="ORF">GQ602_003124</name>
</gene>
<name>A0A8H4Q7I8_9HYPO</name>
<feature type="signal peptide" evidence="1">
    <location>
        <begin position="1"/>
        <end position="17"/>
    </location>
</feature>